<keyword evidence="4" id="KW-0274">FAD</keyword>
<evidence type="ECO:0000256" key="3">
    <source>
        <dbReference type="ARBA" id="ARBA00022630"/>
    </source>
</evidence>
<evidence type="ECO:0000256" key="1">
    <source>
        <dbReference type="ARBA" id="ARBA00001974"/>
    </source>
</evidence>
<dbReference type="Proteomes" id="UP001500212">
    <property type="component" value="Unassembled WGS sequence"/>
</dbReference>
<keyword evidence="5" id="KW-0560">Oxidoreductase</keyword>
<evidence type="ECO:0000313" key="8">
    <source>
        <dbReference type="Proteomes" id="UP001500212"/>
    </source>
</evidence>
<evidence type="ECO:0000313" key="7">
    <source>
        <dbReference type="EMBL" id="GAA4614659.1"/>
    </source>
</evidence>
<comment type="similarity">
    <text evidence="2">Belongs to the FAD-binding monooxygenase family.</text>
</comment>
<keyword evidence="3" id="KW-0285">Flavoprotein</keyword>
<evidence type="ECO:0000256" key="5">
    <source>
        <dbReference type="ARBA" id="ARBA00023002"/>
    </source>
</evidence>
<organism evidence="7 8">
    <name type="scientific">Actinoallomurus liliacearum</name>
    <dbReference type="NCBI Taxonomy" id="1080073"/>
    <lineage>
        <taxon>Bacteria</taxon>
        <taxon>Bacillati</taxon>
        <taxon>Actinomycetota</taxon>
        <taxon>Actinomycetes</taxon>
        <taxon>Streptosporangiales</taxon>
        <taxon>Thermomonosporaceae</taxon>
        <taxon>Actinoallomurus</taxon>
    </lineage>
</organism>
<evidence type="ECO:0000256" key="6">
    <source>
        <dbReference type="ARBA" id="ARBA00023033"/>
    </source>
</evidence>
<comment type="caution">
    <text evidence="7">The sequence shown here is derived from an EMBL/GenBank/DDBJ whole genome shotgun (WGS) entry which is preliminary data.</text>
</comment>
<dbReference type="Pfam" id="PF13450">
    <property type="entry name" value="NAD_binding_8"/>
    <property type="match status" value="1"/>
</dbReference>
<protein>
    <submittedName>
        <fullName evidence="7">NAD(P)/FAD-dependent oxidoreductase</fullName>
    </submittedName>
</protein>
<dbReference type="Pfam" id="PF00743">
    <property type="entry name" value="FMO-like"/>
    <property type="match status" value="1"/>
</dbReference>
<keyword evidence="8" id="KW-1185">Reference proteome</keyword>
<accession>A0ABP8TUP7</accession>
<reference evidence="8" key="1">
    <citation type="journal article" date="2019" name="Int. J. Syst. Evol. Microbiol.">
        <title>The Global Catalogue of Microorganisms (GCM) 10K type strain sequencing project: providing services to taxonomists for standard genome sequencing and annotation.</title>
        <authorList>
            <consortium name="The Broad Institute Genomics Platform"/>
            <consortium name="The Broad Institute Genome Sequencing Center for Infectious Disease"/>
            <person name="Wu L."/>
            <person name="Ma J."/>
        </authorList>
    </citation>
    <scope>NUCLEOTIDE SEQUENCE [LARGE SCALE GENOMIC DNA]</scope>
    <source>
        <strain evidence="8">JCM 17938</strain>
    </source>
</reference>
<dbReference type="PANTHER" id="PTHR43872:SF1">
    <property type="entry name" value="MONOOXYGENASE, PUTATIVE (AFU_ORTHOLOGUE AFUA_8G02570)-RELATED"/>
    <property type="match status" value="1"/>
</dbReference>
<comment type="cofactor">
    <cofactor evidence="1">
        <name>FAD</name>
        <dbReference type="ChEBI" id="CHEBI:57692"/>
    </cofactor>
</comment>
<evidence type="ECO:0000256" key="4">
    <source>
        <dbReference type="ARBA" id="ARBA00022827"/>
    </source>
</evidence>
<dbReference type="InterPro" id="IPR051820">
    <property type="entry name" value="FAD-binding_MO"/>
</dbReference>
<dbReference type="EMBL" id="BAABHJ010000027">
    <property type="protein sequence ID" value="GAA4614659.1"/>
    <property type="molecule type" value="Genomic_DNA"/>
</dbReference>
<sequence length="495" mass="55500">MTEVEHVDVLIIGAGLSGIGAAHHLQEAFPGKTYRILEARDAIGGTWDLFRYPGVRSDSDMHTLGYRFRPWGQAKAIADGASILRYIRDTAAEAGADRHIRFGHRVVSAEWSSEEARWTVEAVHDGAPVRLTCGFLYSCSGYYRYDAGHMPEFPGVERFGGTVVHPQHWPEDLDYTGKKVVVIGSGATAVTLVPAMAEQAEHVTMLQRSPTYIMALPAEDPIANRLRRLIGSRRAYPIVRWKNVVVITLLYRLSRRRPRLVKSVIRKGLLRRLPPGYDVDTHFTPRYQPWDQRMCFVPDGDLFRAIRRGRASVVTDRITEFTRTGLRLESGAELDADVVVTATGLRLLAFGGVRLAVDGREVRLPETMTYKGMMLSGVPNFVFTIGYTNASWTLKADLVSEYVVRLLRHLDAHGYDQCVPRNDDPTVTPRPLLDFQSGYVLRSVDEFPKAGSRAPWRLGMSYAHDLITFRYRAIDDGALRFSRRPAASTAGRRAG</sequence>
<dbReference type="PANTHER" id="PTHR43872">
    <property type="entry name" value="MONOOXYGENASE, PUTATIVE (AFU_ORTHOLOGUE AFUA_8G02570)-RELATED"/>
    <property type="match status" value="1"/>
</dbReference>
<name>A0ABP8TUP7_9ACTN</name>
<proteinExistence type="inferred from homology"/>
<dbReference type="PRINTS" id="PR00411">
    <property type="entry name" value="PNDRDTASEI"/>
</dbReference>
<dbReference type="RefSeq" id="WP_345363020.1">
    <property type="nucleotide sequence ID" value="NZ_BAABHJ010000027.1"/>
</dbReference>
<dbReference type="Gene3D" id="3.50.50.60">
    <property type="entry name" value="FAD/NAD(P)-binding domain"/>
    <property type="match status" value="2"/>
</dbReference>
<keyword evidence="6" id="KW-0503">Monooxygenase</keyword>
<dbReference type="InterPro" id="IPR036188">
    <property type="entry name" value="FAD/NAD-bd_sf"/>
</dbReference>
<dbReference type="InterPro" id="IPR020946">
    <property type="entry name" value="Flavin_mOase-like"/>
</dbReference>
<dbReference type="SUPFAM" id="SSF51905">
    <property type="entry name" value="FAD/NAD(P)-binding domain"/>
    <property type="match status" value="1"/>
</dbReference>
<gene>
    <name evidence="7" type="ORF">GCM10023195_64090</name>
</gene>
<evidence type="ECO:0000256" key="2">
    <source>
        <dbReference type="ARBA" id="ARBA00010139"/>
    </source>
</evidence>